<dbReference type="AlphaFoldDB" id="A0A4U6W2C1"/>
<evidence type="ECO:0000256" key="3">
    <source>
        <dbReference type="RuleBase" id="RU361155"/>
    </source>
</evidence>
<dbReference type="SUPFAM" id="SSF52540">
    <property type="entry name" value="P-loop containing nucleoside triphosphate hydrolases"/>
    <property type="match status" value="1"/>
</dbReference>
<dbReference type="Pfam" id="PF00685">
    <property type="entry name" value="Sulfotransfer_1"/>
    <property type="match status" value="1"/>
</dbReference>
<dbReference type="Gene3D" id="3.40.50.300">
    <property type="entry name" value="P-loop containing nucleotide triphosphate hydrolases"/>
    <property type="match status" value="1"/>
</dbReference>
<dbReference type="InterPro" id="IPR000863">
    <property type="entry name" value="Sulfotransferase_dom"/>
</dbReference>
<dbReference type="PANTHER" id="PTHR11783">
    <property type="entry name" value="SULFOTRANSFERASE SULT"/>
    <property type="match status" value="1"/>
</dbReference>
<evidence type="ECO:0000256" key="1">
    <source>
        <dbReference type="ARBA" id="ARBA00005771"/>
    </source>
</evidence>
<evidence type="ECO:0000256" key="2">
    <source>
        <dbReference type="ARBA" id="ARBA00022679"/>
    </source>
</evidence>
<accession>A0A4U6W2C1</accession>
<proteinExistence type="inferred from homology"/>
<protein>
    <recommendedName>
        <fullName evidence="3">Sulfotransferase</fullName>
        <ecNumber evidence="3">2.8.2.-</ecNumber>
    </recommendedName>
</protein>
<gene>
    <name evidence="5" type="ORF">SEVIR_2G395600v2</name>
</gene>
<sequence length="282" mass="31169">MVMATSNEPDAVGPVPFKDIAGAVPLTTVSGYPSDPKLWQSFTPRRGDVVLASPPKCGTTWLKALAFATMARGVYPPVDAEPHPLVRLNPHDCVPFMEMLFAAGQGRSKMDALPSPRLMATHMHHSILPASIKDNADCKIIYICREPKDMVVSLWHFARRTQPDLLFSDTGPIWDHVLGYWNASKASPETVLFLRYDEMLRDPVGNVKKAARFVGQPFSPAEEEAGVVMDVVRLCSFETLRNLEINRAGEVGDWASYMTPDMARRLDAVVDEKLRGSGLSFA</sequence>
<feature type="domain" description="Sulfotransferase" evidence="4">
    <location>
        <begin position="47"/>
        <end position="278"/>
    </location>
</feature>
<name>A0A4U6W2C1_SETVI</name>
<keyword evidence="6" id="KW-1185">Reference proteome</keyword>
<dbReference type="Proteomes" id="UP000298652">
    <property type="component" value="Chromosome 2"/>
</dbReference>
<comment type="similarity">
    <text evidence="1 3">Belongs to the sulfotransferase 1 family.</text>
</comment>
<dbReference type="Gramene" id="TKW35755">
    <property type="protein sequence ID" value="TKW35755"/>
    <property type="gene ID" value="SEVIR_2G395600v2"/>
</dbReference>
<dbReference type="InterPro" id="IPR027417">
    <property type="entry name" value="P-loop_NTPase"/>
</dbReference>
<evidence type="ECO:0000259" key="4">
    <source>
        <dbReference type="Pfam" id="PF00685"/>
    </source>
</evidence>
<evidence type="ECO:0000313" key="5">
    <source>
        <dbReference type="EMBL" id="TKW35755.1"/>
    </source>
</evidence>
<dbReference type="SMR" id="A0A4U6W2C1"/>
<organism evidence="5 6">
    <name type="scientific">Setaria viridis</name>
    <name type="common">Green bristlegrass</name>
    <name type="synonym">Setaria italica subsp. viridis</name>
    <dbReference type="NCBI Taxonomy" id="4556"/>
    <lineage>
        <taxon>Eukaryota</taxon>
        <taxon>Viridiplantae</taxon>
        <taxon>Streptophyta</taxon>
        <taxon>Embryophyta</taxon>
        <taxon>Tracheophyta</taxon>
        <taxon>Spermatophyta</taxon>
        <taxon>Magnoliopsida</taxon>
        <taxon>Liliopsida</taxon>
        <taxon>Poales</taxon>
        <taxon>Poaceae</taxon>
        <taxon>PACMAD clade</taxon>
        <taxon>Panicoideae</taxon>
        <taxon>Panicodae</taxon>
        <taxon>Paniceae</taxon>
        <taxon>Cenchrinae</taxon>
        <taxon>Setaria</taxon>
    </lineage>
</organism>
<keyword evidence="2 3" id="KW-0808">Transferase</keyword>
<evidence type="ECO:0000313" key="6">
    <source>
        <dbReference type="Proteomes" id="UP000298652"/>
    </source>
</evidence>
<dbReference type="OMA" id="RITPPEC"/>
<dbReference type="EMBL" id="CM016553">
    <property type="protein sequence ID" value="TKW35755.1"/>
    <property type="molecule type" value="Genomic_DNA"/>
</dbReference>
<reference evidence="5" key="1">
    <citation type="submission" date="2019-03" db="EMBL/GenBank/DDBJ databases">
        <title>WGS assembly of Setaria viridis.</title>
        <authorList>
            <person name="Huang P."/>
            <person name="Jenkins J."/>
            <person name="Grimwood J."/>
            <person name="Barry K."/>
            <person name="Healey A."/>
            <person name="Mamidi S."/>
            <person name="Sreedasyam A."/>
            <person name="Shu S."/>
            <person name="Feldman M."/>
            <person name="Wu J."/>
            <person name="Yu Y."/>
            <person name="Chen C."/>
            <person name="Johnson J."/>
            <person name="Rokhsar D."/>
            <person name="Baxter I."/>
            <person name="Schmutz J."/>
            <person name="Brutnell T."/>
            <person name="Kellogg E."/>
        </authorList>
    </citation>
    <scope>NUCLEOTIDE SEQUENCE [LARGE SCALE GENOMIC DNA]</scope>
</reference>
<dbReference type="GO" id="GO:0008146">
    <property type="term" value="F:sulfotransferase activity"/>
    <property type="evidence" value="ECO:0007669"/>
    <property type="project" value="InterPro"/>
</dbReference>
<dbReference type="EC" id="2.8.2.-" evidence="3"/>